<evidence type="ECO:0000313" key="5">
    <source>
        <dbReference type="WBParaSite" id="L893_g12437.t1"/>
    </source>
</evidence>
<dbReference type="Gene3D" id="3.30.900.10">
    <property type="entry name" value="HORMA domain"/>
    <property type="match status" value="1"/>
</dbReference>
<protein>
    <submittedName>
        <fullName evidence="5">Autophagy-related protein 13</fullName>
    </submittedName>
</protein>
<dbReference type="Proteomes" id="UP000095287">
    <property type="component" value="Unplaced"/>
</dbReference>
<dbReference type="GO" id="GO:1990316">
    <property type="term" value="C:Atg1/ULK1 kinase complex"/>
    <property type="evidence" value="ECO:0007669"/>
    <property type="project" value="TreeGrafter"/>
</dbReference>
<dbReference type="WBParaSite" id="L893_g12437.t1">
    <property type="protein sequence ID" value="L893_g12437.t1"/>
    <property type="gene ID" value="L893_g12437"/>
</dbReference>
<dbReference type="PANTHER" id="PTHR13430:SF4">
    <property type="entry name" value="AUTOPHAGY-RELATED PROTEIN 13"/>
    <property type="match status" value="1"/>
</dbReference>
<keyword evidence="4" id="KW-1185">Reference proteome</keyword>
<dbReference type="GO" id="GO:0000423">
    <property type="term" value="P:mitophagy"/>
    <property type="evidence" value="ECO:0007669"/>
    <property type="project" value="TreeGrafter"/>
</dbReference>
<sequence>MGQQEFQKFTKYFCTRLIQSVVQARTGEEVCHECVENPETSDWFNLRVDELGEITAYIRSSVQGFPPQSNCLNLDFFLYTAFGQYFPLESWRVTVDDKKCDPQVSIRGGFYHQLGTLLKSAVAAARVTPLYRYYVKRQGANTFVAFYRIYNGPSEIDLGAEKVETRLGCLPSPFGTLCVDLVYRTTMELTSEHQMSKSAYCANVGTLERGRLGSASCPRFIPLSAKVPSDLKRPSEAELGSPVDETVVAFSVSPNSPTDSGNKKISFHMGQSSSSEDVTSCGLDRKCRNACDTSELSTASSLRRSKKKKPIGSFPFASLLSISDSPPRCRRHSEKIDRHGMSGVGLFEKISESEERTANCGFDQPYSSSLRHCSTVPTACNLMVKQEPFAPLKEGSNESEESDSLEDDNSAIQMLSFSTTEDLGTDLKELVQRCRDAPSSLQFLNKEQNYSTLPTLLSTYEDQKNRFDEFVARVRAQSCCDDD</sequence>
<evidence type="ECO:0000256" key="3">
    <source>
        <dbReference type="ARBA" id="ARBA00023006"/>
    </source>
</evidence>
<dbReference type="InterPro" id="IPR036570">
    <property type="entry name" value="HORMA_dom_sf"/>
</dbReference>
<dbReference type="InterPro" id="IPR040182">
    <property type="entry name" value="ATG13"/>
</dbReference>
<dbReference type="GO" id="GO:0034497">
    <property type="term" value="P:protein localization to phagophore assembly site"/>
    <property type="evidence" value="ECO:0007669"/>
    <property type="project" value="TreeGrafter"/>
</dbReference>
<dbReference type="GO" id="GO:0000407">
    <property type="term" value="C:phagophore assembly site"/>
    <property type="evidence" value="ECO:0007669"/>
    <property type="project" value="UniProtKB-SubCell"/>
</dbReference>
<name>A0A1I7Y4M9_9BILA</name>
<accession>A0A1I7Y4M9</accession>
<evidence type="ECO:0000313" key="4">
    <source>
        <dbReference type="Proteomes" id="UP000095287"/>
    </source>
</evidence>
<dbReference type="AlphaFoldDB" id="A0A1I7Y4M9"/>
<proteinExistence type="inferred from homology"/>
<organism evidence="4 5">
    <name type="scientific">Steinernema glaseri</name>
    <dbReference type="NCBI Taxonomy" id="37863"/>
    <lineage>
        <taxon>Eukaryota</taxon>
        <taxon>Metazoa</taxon>
        <taxon>Ecdysozoa</taxon>
        <taxon>Nematoda</taxon>
        <taxon>Chromadorea</taxon>
        <taxon>Rhabditida</taxon>
        <taxon>Tylenchina</taxon>
        <taxon>Panagrolaimomorpha</taxon>
        <taxon>Strongyloidoidea</taxon>
        <taxon>Steinernematidae</taxon>
        <taxon>Steinernema</taxon>
    </lineage>
</organism>
<comment type="similarity">
    <text evidence="2">Belongs to the ATG13 family. Metazoan subfamily.</text>
</comment>
<evidence type="ECO:0000256" key="2">
    <source>
        <dbReference type="ARBA" id="ARBA00007341"/>
    </source>
</evidence>
<evidence type="ECO:0000256" key="1">
    <source>
        <dbReference type="ARBA" id="ARBA00004329"/>
    </source>
</evidence>
<comment type="subcellular location">
    <subcellularLocation>
        <location evidence="1">Preautophagosomal structure</location>
    </subcellularLocation>
</comment>
<dbReference type="PANTHER" id="PTHR13430">
    <property type="match status" value="1"/>
</dbReference>
<reference evidence="5" key="1">
    <citation type="submission" date="2016-11" db="UniProtKB">
        <authorList>
            <consortium name="WormBaseParasite"/>
        </authorList>
    </citation>
    <scope>IDENTIFICATION</scope>
</reference>
<dbReference type="GO" id="GO:0034727">
    <property type="term" value="P:piecemeal microautophagy of the nucleus"/>
    <property type="evidence" value="ECO:0007669"/>
    <property type="project" value="TreeGrafter"/>
</dbReference>
<dbReference type="GO" id="GO:0005829">
    <property type="term" value="C:cytosol"/>
    <property type="evidence" value="ECO:0007669"/>
    <property type="project" value="TreeGrafter"/>
</dbReference>
<keyword evidence="3" id="KW-0072">Autophagy</keyword>